<keyword evidence="8" id="KW-0694">RNA-binding</keyword>
<evidence type="ECO:0000256" key="6">
    <source>
        <dbReference type="ARBA" id="ARBA00022691"/>
    </source>
</evidence>
<dbReference type="Proteomes" id="UP000279833">
    <property type="component" value="Unassembled WGS sequence"/>
</dbReference>
<evidence type="ECO:0000313" key="9">
    <source>
        <dbReference type="EMBL" id="VDP66513.1"/>
    </source>
</evidence>
<organism evidence="11">
    <name type="scientific">Schistosoma curassoni</name>
    <dbReference type="NCBI Taxonomy" id="6186"/>
    <lineage>
        <taxon>Eukaryota</taxon>
        <taxon>Metazoa</taxon>
        <taxon>Spiralia</taxon>
        <taxon>Lophotrochozoa</taxon>
        <taxon>Platyhelminthes</taxon>
        <taxon>Trematoda</taxon>
        <taxon>Digenea</taxon>
        <taxon>Strigeidida</taxon>
        <taxon>Schistosomatoidea</taxon>
        <taxon>Schistosomatidae</taxon>
        <taxon>Schistosoma</taxon>
    </lineage>
</organism>
<keyword evidence="4" id="KW-0489">Methyltransferase</keyword>
<dbReference type="GO" id="GO:0032040">
    <property type="term" value="C:small-subunit processome"/>
    <property type="evidence" value="ECO:0007669"/>
    <property type="project" value="TreeGrafter"/>
</dbReference>
<evidence type="ECO:0000256" key="7">
    <source>
        <dbReference type="ARBA" id="ARBA00022730"/>
    </source>
</evidence>
<dbReference type="WBParaSite" id="SCUD_0001865701-mRNA-1">
    <property type="protein sequence ID" value="SCUD_0001865701-mRNA-1"/>
    <property type="gene ID" value="SCUD_0001865701"/>
</dbReference>
<name>A0A183KUB4_9TREM</name>
<evidence type="ECO:0000313" key="11">
    <source>
        <dbReference type="WBParaSite" id="SCUD_0001865701-mRNA-1"/>
    </source>
</evidence>
<keyword evidence="10" id="KW-1185">Reference proteome</keyword>
<dbReference type="InterPro" id="IPR029028">
    <property type="entry name" value="Alpha/beta_knot_MTases"/>
</dbReference>
<keyword evidence="7" id="KW-0699">rRNA-binding</keyword>
<dbReference type="STRING" id="6186.A0A183KUB4"/>
<sequence>MFVNNNNNNNNILKPLNTVRDLSLRYSNGLNFSEHIASQASLESVKASSGKEFQLLNPDRHKDRILKAGVDVATVRPDITHQCLLMLLDSPLNRVGKLQVSLAFSV</sequence>
<dbReference type="GO" id="GO:0070475">
    <property type="term" value="P:rRNA base methylation"/>
    <property type="evidence" value="ECO:0007669"/>
    <property type="project" value="InterPro"/>
</dbReference>
<evidence type="ECO:0000256" key="1">
    <source>
        <dbReference type="ARBA" id="ARBA00008115"/>
    </source>
</evidence>
<reference evidence="9 10" key="2">
    <citation type="submission" date="2018-11" db="EMBL/GenBank/DDBJ databases">
        <authorList>
            <consortium name="Pathogen Informatics"/>
        </authorList>
    </citation>
    <scope>NUCLEOTIDE SEQUENCE [LARGE SCALE GENOMIC DNA]</scope>
    <source>
        <strain evidence="9">Dakar</strain>
        <strain evidence="10">Dakar, Senegal</strain>
    </source>
</reference>
<keyword evidence="5" id="KW-0808">Transferase</keyword>
<dbReference type="InterPro" id="IPR029026">
    <property type="entry name" value="tRNA_m1G_MTases_N"/>
</dbReference>
<evidence type="ECO:0000256" key="8">
    <source>
        <dbReference type="ARBA" id="ARBA00022884"/>
    </source>
</evidence>
<protein>
    <submittedName>
        <fullName evidence="11">ABC transporter ATP-binding protein</fullName>
    </submittedName>
</protein>
<dbReference type="AlphaFoldDB" id="A0A183KUB4"/>
<keyword evidence="2" id="KW-0690">Ribosome biogenesis</keyword>
<evidence type="ECO:0000256" key="4">
    <source>
        <dbReference type="ARBA" id="ARBA00022603"/>
    </source>
</evidence>
<evidence type="ECO:0000256" key="5">
    <source>
        <dbReference type="ARBA" id="ARBA00022679"/>
    </source>
</evidence>
<dbReference type="InterPro" id="IPR005304">
    <property type="entry name" value="Rbsml_bgen_MeTrfase_EMG1/NEP1"/>
</dbReference>
<keyword evidence="3" id="KW-0698">rRNA processing</keyword>
<dbReference type="SUPFAM" id="SSF75217">
    <property type="entry name" value="alpha/beta knot"/>
    <property type="match status" value="1"/>
</dbReference>
<evidence type="ECO:0000256" key="3">
    <source>
        <dbReference type="ARBA" id="ARBA00022552"/>
    </source>
</evidence>
<gene>
    <name evidence="9" type="ORF">SCUD_LOCUS18654</name>
</gene>
<dbReference type="PANTHER" id="PTHR12636">
    <property type="entry name" value="NEP1/MRA1"/>
    <property type="match status" value="1"/>
</dbReference>
<reference evidence="11" key="1">
    <citation type="submission" date="2016-06" db="UniProtKB">
        <authorList>
            <consortium name="WormBaseParasite"/>
        </authorList>
    </citation>
    <scope>IDENTIFICATION</scope>
</reference>
<evidence type="ECO:0000313" key="10">
    <source>
        <dbReference type="Proteomes" id="UP000279833"/>
    </source>
</evidence>
<comment type="similarity">
    <text evidence="1">Belongs to the class IV-like SAM-binding methyltransferase superfamily. RNA methyltransferase NEP1 family.</text>
</comment>
<dbReference type="EMBL" id="UZAK01041317">
    <property type="protein sequence ID" value="VDP66513.1"/>
    <property type="molecule type" value="Genomic_DNA"/>
</dbReference>
<proteinExistence type="inferred from homology"/>
<dbReference type="PANTHER" id="PTHR12636:SF5">
    <property type="entry name" value="RIBOSOMAL RNA SMALL SUBUNIT METHYLTRANSFERASE NEP1"/>
    <property type="match status" value="1"/>
</dbReference>
<dbReference type="Gene3D" id="3.40.1280.10">
    <property type="match status" value="1"/>
</dbReference>
<dbReference type="GO" id="GO:0070037">
    <property type="term" value="F:rRNA (pseudouridine) methyltransferase activity"/>
    <property type="evidence" value="ECO:0007669"/>
    <property type="project" value="InterPro"/>
</dbReference>
<evidence type="ECO:0000256" key="2">
    <source>
        <dbReference type="ARBA" id="ARBA00022517"/>
    </source>
</evidence>
<dbReference type="Pfam" id="PF03587">
    <property type="entry name" value="EMG1"/>
    <property type="match status" value="1"/>
</dbReference>
<keyword evidence="6" id="KW-0949">S-adenosyl-L-methionine</keyword>
<dbReference type="GO" id="GO:0019843">
    <property type="term" value="F:rRNA binding"/>
    <property type="evidence" value="ECO:0007669"/>
    <property type="project" value="UniProtKB-KW"/>
</dbReference>
<accession>A0A183KUB4</accession>